<dbReference type="RefSeq" id="WP_126981657.1">
    <property type="nucleotide sequence ID" value="NZ_RZHD01000005.1"/>
</dbReference>
<dbReference type="OrthoDB" id="8596093at2"/>
<evidence type="ECO:0000313" key="1">
    <source>
        <dbReference type="EMBL" id="RUR46210.1"/>
    </source>
</evidence>
<comment type="caution">
    <text evidence="1">The sequence shown here is derived from an EMBL/GenBank/DDBJ whole genome shotgun (WGS) entry which is preliminary data.</text>
</comment>
<accession>A0A433LBR9</accession>
<dbReference type="Proteomes" id="UP000286912">
    <property type="component" value="Unassembled WGS sequence"/>
</dbReference>
<sequence length="159" mass="17194">MFINITHGGKIYSEWEPEKLINAGVPADLVIGKAHEVLSARIDTAAGEARVSFVSPGSYIDQEYLLAKQEATNWLENGKDESAIPSSVQDHINMFDVDAETAAKEIVATAEEWEQALGTIRSARLGGKAAVSRAATIEDAEAAAQQAIEQLNRYRPPEA</sequence>
<dbReference type="AlphaFoldDB" id="A0A433LBR9"/>
<name>A0A433LBR9_9GAMM</name>
<protein>
    <submittedName>
        <fullName evidence="1">Uncharacterized protein</fullName>
    </submittedName>
</protein>
<dbReference type="EMBL" id="RZHD01000005">
    <property type="protein sequence ID" value="RUR46210.1"/>
    <property type="molecule type" value="Genomic_DNA"/>
</dbReference>
<evidence type="ECO:0000313" key="2">
    <source>
        <dbReference type="Proteomes" id="UP000286912"/>
    </source>
</evidence>
<keyword evidence="2" id="KW-1185">Reference proteome</keyword>
<reference evidence="1 2" key="1">
    <citation type="submission" date="2018-12" db="EMBL/GenBank/DDBJ databases">
        <title>three novel Halomonas strain isolated from plants.</title>
        <authorList>
            <person name="Sun C."/>
        </authorList>
    </citation>
    <scope>NUCLEOTIDE SEQUENCE [LARGE SCALE GENOMIC DNA]</scope>
    <source>
        <strain evidence="1 2">RC</strain>
    </source>
</reference>
<organism evidence="1 2">
    <name type="scientific">Vreelandella populi</name>
    <dbReference type="NCBI Taxonomy" id="2498858"/>
    <lineage>
        <taxon>Bacteria</taxon>
        <taxon>Pseudomonadati</taxon>
        <taxon>Pseudomonadota</taxon>
        <taxon>Gammaproteobacteria</taxon>
        <taxon>Oceanospirillales</taxon>
        <taxon>Halomonadaceae</taxon>
        <taxon>Vreelandella</taxon>
    </lineage>
</organism>
<proteinExistence type="predicted"/>
<gene>
    <name evidence="1" type="ORF">ELY37_09480</name>
</gene>